<evidence type="ECO:0000313" key="3">
    <source>
        <dbReference type="Proteomes" id="UP000053259"/>
    </source>
</evidence>
<dbReference type="HOGENOM" id="CLU_004184_3_4_1"/>
<dbReference type="InterPro" id="IPR052895">
    <property type="entry name" value="HetReg/Transcr_Mod"/>
</dbReference>
<dbReference type="Pfam" id="PF06985">
    <property type="entry name" value="HET"/>
    <property type="match status" value="1"/>
</dbReference>
<accession>A0A0D2A255</accession>
<dbReference type="RefSeq" id="XP_016210717.1">
    <property type="nucleotide sequence ID" value="XM_016361391.1"/>
</dbReference>
<evidence type="ECO:0000259" key="1">
    <source>
        <dbReference type="Pfam" id="PF06985"/>
    </source>
</evidence>
<name>A0A0D2A255_9PEZI</name>
<dbReference type="InParanoid" id="A0A0D2A255"/>
<keyword evidence="3" id="KW-1185">Reference proteome</keyword>
<dbReference type="Proteomes" id="UP000053259">
    <property type="component" value="Unassembled WGS sequence"/>
</dbReference>
<dbReference type="OrthoDB" id="3553147at2759"/>
<protein>
    <recommendedName>
        <fullName evidence="1">Heterokaryon incompatibility domain-containing protein</fullName>
    </recommendedName>
</protein>
<dbReference type="EMBL" id="KN847559">
    <property type="protein sequence ID" value="KIW00848.1"/>
    <property type="molecule type" value="Genomic_DNA"/>
</dbReference>
<dbReference type="AlphaFoldDB" id="A0A0D2A255"/>
<gene>
    <name evidence="2" type="ORF">PV09_07608</name>
</gene>
<dbReference type="VEuPathDB" id="FungiDB:PV09_07608"/>
<sequence length="418" mass="48513">MASFVHQALDLDRTQIRLVRLLPSRDYSVSCEVHVFDFNDCPPYEALSYVWGSDLETATIELNGRPYEVRENLWWFLEHARMNNCSVDEHDVHLRRFGWLWIDQLCIDQNFPAEKNQQVQMMSRIFENAKRAIVWLGPEEHDSDRALSVIMLAASLFSGDPYELSSMEKRQVCEFFHSDGICNVRARQSVIAMFERPYWTRIWTVQEFLRAGELLIMCGNHAIFWVELAIFYRLYRFFIDCMISKDPKYALTKSIFGPADRYIEHKFNAVWPASAVCKNTDFPHSCWQGYLYPPQWPLDSVLFSFSHLNCGDIRDKIFGLLGIVKEQDRIIVDYDQAPRTVFSMAMSVMRGRGQAYPDRSAFYRLGTIMGATLKELSDCEFFTSKELVNAGRKRKLSNDIATFAKRLMGNGVPTLAVP</sequence>
<dbReference type="InterPro" id="IPR010730">
    <property type="entry name" value="HET"/>
</dbReference>
<reference evidence="2 3" key="1">
    <citation type="submission" date="2015-01" db="EMBL/GenBank/DDBJ databases">
        <title>The Genome Sequence of Ochroconis gallopava CBS43764.</title>
        <authorList>
            <consortium name="The Broad Institute Genomics Platform"/>
            <person name="Cuomo C."/>
            <person name="de Hoog S."/>
            <person name="Gorbushina A."/>
            <person name="Stielow B."/>
            <person name="Teixiera M."/>
            <person name="Abouelleil A."/>
            <person name="Chapman S.B."/>
            <person name="Priest M."/>
            <person name="Young S.K."/>
            <person name="Wortman J."/>
            <person name="Nusbaum C."/>
            <person name="Birren B."/>
        </authorList>
    </citation>
    <scope>NUCLEOTIDE SEQUENCE [LARGE SCALE GENOMIC DNA]</scope>
    <source>
        <strain evidence="2 3">CBS 43764</strain>
    </source>
</reference>
<dbReference type="PANTHER" id="PTHR24148">
    <property type="entry name" value="ANKYRIN REPEAT DOMAIN-CONTAINING PROTEIN 39 HOMOLOG-RELATED"/>
    <property type="match status" value="1"/>
</dbReference>
<proteinExistence type="predicted"/>
<evidence type="ECO:0000313" key="2">
    <source>
        <dbReference type="EMBL" id="KIW00848.1"/>
    </source>
</evidence>
<dbReference type="STRING" id="253628.A0A0D2A255"/>
<feature type="domain" description="Heterokaryon incompatibility" evidence="1">
    <location>
        <begin position="44"/>
        <end position="207"/>
    </location>
</feature>
<dbReference type="PANTHER" id="PTHR24148:SF73">
    <property type="entry name" value="HET DOMAIN PROTEIN (AFU_ORTHOLOGUE AFUA_8G01020)"/>
    <property type="match status" value="1"/>
</dbReference>
<dbReference type="GeneID" id="27315581"/>
<organism evidence="2 3">
    <name type="scientific">Verruconis gallopava</name>
    <dbReference type="NCBI Taxonomy" id="253628"/>
    <lineage>
        <taxon>Eukaryota</taxon>
        <taxon>Fungi</taxon>
        <taxon>Dikarya</taxon>
        <taxon>Ascomycota</taxon>
        <taxon>Pezizomycotina</taxon>
        <taxon>Dothideomycetes</taxon>
        <taxon>Pleosporomycetidae</taxon>
        <taxon>Venturiales</taxon>
        <taxon>Sympoventuriaceae</taxon>
        <taxon>Verruconis</taxon>
    </lineage>
</organism>